<comment type="similarity">
    <text evidence="5">Belongs to the COX19 family.</text>
</comment>
<comment type="function">
    <text evidence="4">Required for the assembly of mitochondrial cytochrome c oxidase.</text>
</comment>
<accession>S9PWR6</accession>
<organism evidence="8 9">
    <name type="scientific">Schizosaccharomyces octosporus (strain yFS286)</name>
    <name type="common">Fission yeast</name>
    <name type="synonym">Octosporomyces octosporus</name>
    <dbReference type="NCBI Taxonomy" id="483514"/>
    <lineage>
        <taxon>Eukaryota</taxon>
        <taxon>Fungi</taxon>
        <taxon>Dikarya</taxon>
        <taxon>Ascomycota</taxon>
        <taxon>Taphrinomycotina</taxon>
        <taxon>Schizosaccharomycetes</taxon>
        <taxon>Schizosaccharomycetales</taxon>
        <taxon>Schizosaccharomycetaceae</taxon>
        <taxon>Schizosaccharomyces</taxon>
    </lineage>
</organism>
<evidence type="ECO:0000313" key="9">
    <source>
        <dbReference type="Proteomes" id="UP000016088"/>
    </source>
</evidence>
<keyword evidence="3" id="KW-1015">Disulfide bond</keyword>
<dbReference type="EMBL" id="KE503207">
    <property type="protein sequence ID" value="EPX71913.1"/>
    <property type="molecule type" value="Genomic_DNA"/>
</dbReference>
<comment type="subcellular location">
    <subcellularLocation>
        <location evidence="1">Cytoplasm</location>
    </subcellularLocation>
</comment>
<feature type="domain" description="CHCH" evidence="7">
    <location>
        <begin position="31"/>
        <end position="64"/>
    </location>
</feature>
<protein>
    <submittedName>
        <fullName evidence="8">Copper chaperone</fullName>
    </submittedName>
</protein>
<evidence type="ECO:0000256" key="6">
    <source>
        <dbReference type="SAM" id="MobiDB-lite"/>
    </source>
</evidence>
<evidence type="ECO:0000256" key="5">
    <source>
        <dbReference type="ARBA" id="ARBA00038223"/>
    </source>
</evidence>
<evidence type="ECO:0000256" key="3">
    <source>
        <dbReference type="ARBA" id="ARBA00023157"/>
    </source>
</evidence>
<keyword evidence="2" id="KW-0963">Cytoplasm</keyword>
<proteinExistence type="inferred from homology"/>
<dbReference type="PANTHER" id="PTHR21107">
    <property type="entry name" value="CYTOCHROME C OXIDASE ASSEMBLY PROTEIN COX19"/>
    <property type="match status" value="1"/>
</dbReference>
<evidence type="ECO:0000259" key="7">
    <source>
        <dbReference type="Pfam" id="PF06747"/>
    </source>
</evidence>
<sequence>MSFGAAGGSMPMTSKEPPERGSFPLDHFGECTNVMKEYLECIKTNRSQQQECRPLAKKYLQCRMDTGLFGQDDMRNLGFEDEGTERLDSKNE</sequence>
<dbReference type="AlphaFoldDB" id="S9PWR6"/>
<reference evidence="8 9" key="1">
    <citation type="journal article" date="2011" name="Science">
        <title>Comparative functional genomics of the fission yeasts.</title>
        <authorList>
            <person name="Rhind N."/>
            <person name="Chen Z."/>
            <person name="Yassour M."/>
            <person name="Thompson D.A."/>
            <person name="Haas B.J."/>
            <person name="Habib N."/>
            <person name="Wapinski I."/>
            <person name="Roy S."/>
            <person name="Lin M.F."/>
            <person name="Heiman D.I."/>
            <person name="Young S.K."/>
            <person name="Furuya K."/>
            <person name="Guo Y."/>
            <person name="Pidoux A."/>
            <person name="Chen H.M."/>
            <person name="Robbertse B."/>
            <person name="Goldberg J.M."/>
            <person name="Aoki K."/>
            <person name="Bayne E.H."/>
            <person name="Berlin A.M."/>
            <person name="Desjardins C.A."/>
            <person name="Dobbs E."/>
            <person name="Dukaj L."/>
            <person name="Fan L."/>
            <person name="FitzGerald M.G."/>
            <person name="French C."/>
            <person name="Gujja S."/>
            <person name="Hansen K."/>
            <person name="Keifenheim D."/>
            <person name="Levin J.Z."/>
            <person name="Mosher R.A."/>
            <person name="Mueller C.A."/>
            <person name="Pfiffner J."/>
            <person name="Priest M."/>
            <person name="Russ C."/>
            <person name="Smialowska A."/>
            <person name="Swoboda P."/>
            <person name="Sykes S.M."/>
            <person name="Vaughn M."/>
            <person name="Vengrova S."/>
            <person name="Yoder R."/>
            <person name="Zeng Q."/>
            <person name="Allshire R."/>
            <person name="Baulcombe D."/>
            <person name="Birren B.W."/>
            <person name="Brown W."/>
            <person name="Ekwall K."/>
            <person name="Kellis M."/>
            <person name="Leatherwood J."/>
            <person name="Levin H."/>
            <person name="Margalit H."/>
            <person name="Martienssen R."/>
            <person name="Nieduszynski C.A."/>
            <person name="Spatafora J.W."/>
            <person name="Friedman N."/>
            <person name="Dalgaard J.Z."/>
            <person name="Baumann P."/>
            <person name="Niki H."/>
            <person name="Regev A."/>
            <person name="Nusbaum C."/>
        </authorList>
    </citation>
    <scope>NUCLEOTIDE SEQUENCE [LARGE SCALE GENOMIC DNA]</scope>
    <source>
        <strain evidence="9">yFS286</strain>
    </source>
</reference>
<dbReference type="OrthoDB" id="268594at2759"/>
<dbReference type="OMA" id="GTNDEAC"/>
<dbReference type="GeneID" id="25032817"/>
<dbReference type="Proteomes" id="UP000016088">
    <property type="component" value="Unassembled WGS sequence"/>
</dbReference>
<dbReference type="RefSeq" id="XP_013019213.1">
    <property type="nucleotide sequence ID" value="XM_013163759.1"/>
</dbReference>
<dbReference type="HOGENOM" id="CLU_141947_3_1_1"/>
<evidence type="ECO:0000256" key="2">
    <source>
        <dbReference type="ARBA" id="ARBA00022490"/>
    </source>
</evidence>
<feature type="region of interest" description="Disordered" evidence="6">
    <location>
        <begin position="1"/>
        <end position="24"/>
    </location>
</feature>
<dbReference type="GO" id="GO:0033617">
    <property type="term" value="P:mitochondrial respiratory chain complex IV assembly"/>
    <property type="evidence" value="ECO:0007669"/>
    <property type="project" value="TreeGrafter"/>
</dbReference>
<feature type="region of interest" description="Disordered" evidence="6">
    <location>
        <begin position="73"/>
        <end position="92"/>
    </location>
</feature>
<dbReference type="GO" id="GO:0005758">
    <property type="term" value="C:mitochondrial intermembrane space"/>
    <property type="evidence" value="ECO:0007669"/>
    <property type="project" value="TreeGrafter"/>
</dbReference>
<dbReference type="InterPro" id="IPR051383">
    <property type="entry name" value="COX19"/>
</dbReference>
<dbReference type="PROSITE" id="PS51808">
    <property type="entry name" value="CHCH"/>
    <property type="match status" value="1"/>
</dbReference>
<evidence type="ECO:0000256" key="4">
    <source>
        <dbReference type="ARBA" id="ARBA00037279"/>
    </source>
</evidence>
<dbReference type="Pfam" id="PF06747">
    <property type="entry name" value="CHCH"/>
    <property type="match status" value="1"/>
</dbReference>
<name>S9PWR6_SCHOY</name>
<dbReference type="VEuPathDB" id="FungiDB:SOCG_03849"/>
<gene>
    <name evidence="8" type="ORF">SOCG_03849</name>
</gene>
<dbReference type="PANTHER" id="PTHR21107:SF2">
    <property type="entry name" value="CYTOCHROME C OXIDASE ASSEMBLY PROTEIN COX19"/>
    <property type="match status" value="1"/>
</dbReference>
<keyword evidence="9" id="KW-1185">Reference proteome</keyword>
<dbReference type="eggNOG" id="KOG3477">
    <property type="taxonomic scope" value="Eukaryota"/>
</dbReference>
<evidence type="ECO:0000313" key="8">
    <source>
        <dbReference type="EMBL" id="EPX71913.1"/>
    </source>
</evidence>
<dbReference type="InterPro" id="IPR010625">
    <property type="entry name" value="CHCH"/>
</dbReference>
<evidence type="ECO:0000256" key="1">
    <source>
        <dbReference type="ARBA" id="ARBA00004496"/>
    </source>
</evidence>